<gene>
    <name evidence="1" type="ORF">SAMN04487779_10092</name>
</gene>
<dbReference type="AlphaFoldDB" id="A0A1G6VDH6"/>
<organism evidence="1 2">
    <name type="scientific">Belnapia rosea</name>
    <dbReference type="NCBI Taxonomy" id="938405"/>
    <lineage>
        <taxon>Bacteria</taxon>
        <taxon>Pseudomonadati</taxon>
        <taxon>Pseudomonadota</taxon>
        <taxon>Alphaproteobacteria</taxon>
        <taxon>Acetobacterales</taxon>
        <taxon>Roseomonadaceae</taxon>
        <taxon>Belnapia</taxon>
    </lineage>
</organism>
<reference evidence="1 2" key="1">
    <citation type="submission" date="2016-10" db="EMBL/GenBank/DDBJ databases">
        <authorList>
            <person name="de Groot N.N."/>
        </authorList>
    </citation>
    <scope>NUCLEOTIDE SEQUENCE [LARGE SCALE GENOMIC DNA]</scope>
    <source>
        <strain evidence="1 2">CPCC 100156</strain>
    </source>
</reference>
<sequence>MLLNPCRASDPMLLDFTDDGRPTARHLDQPGRRFRAETSIRLYHLDHTDLVEHRRLLAIELNEKIDAANELYDRVDTGDLAIDRSYNSHVRDLKNAMAERAELSAFARKIVAGRRDLPWVEELFLI</sequence>
<dbReference type="RefSeq" id="WP_143018161.1">
    <property type="nucleotide sequence ID" value="NZ_FMZX01000009.1"/>
</dbReference>
<keyword evidence="2" id="KW-1185">Reference proteome</keyword>
<accession>A0A1G6VDH6</accession>
<dbReference type="Proteomes" id="UP000198925">
    <property type="component" value="Unassembled WGS sequence"/>
</dbReference>
<evidence type="ECO:0000313" key="1">
    <source>
        <dbReference type="EMBL" id="SDD51561.1"/>
    </source>
</evidence>
<proteinExistence type="predicted"/>
<name>A0A1G6VDH6_9PROT</name>
<evidence type="ECO:0000313" key="2">
    <source>
        <dbReference type="Proteomes" id="UP000198925"/>
    </source>
</evidence>
<dbReference type="EMBL" id="FMZX01000009">
    <property type="protein sequence ID" value="SDD51561.1"/>
    <property type="molecule type" value="Genomic_DNA"/>
</dbReference>
<protein>
    <submittedName>
        <fullName evidence="1">Uncharacterized protein</fullName>
    </submittedName>
</protein>